<evidence type="ECO:0000256" key="1">
    <source>
        <dbReference type="SAM" id="Phobius"/>
    </source>
</evidence>
<gene>
    <name evidence="2" type="ORF">CHLFYP18_03011</name>
</gene>
<organism evidence="2">
    <name type="scientific">Hungatella hathewayi</name>
    <dbReference type="NCBI Taxonomy" id="154046"/>
    <lineage>
        <taxon>Bacteria</taxon>
        <taxon>Bacillati</taxon>
        <taxon>Bacillota</taxon>
        <taxon>Clostridia</taxon>
        <taxon>Lachnospirales</taxon>
        <taxon>Lachnospiraceae</taxon>
        <taxon>Hungatella</taxon>
    </lineage>
</organism>
<name>A0A6N3HTI1_9FIRM</name>
<keyword evidence="1" id="KW-1133">Transmembrane helix</keyword>
<dbReference type="EMBL" id="CACRUH010000075">
    <property type="protein sequence ID" value="VYU80155.1"/>
    <property type="molecule type" value="Genomic_DNA"/>
</dbReference>
<evidence type="ECO:0000313" key="2">
    <source>
        <dbReference type="EMBL" id="VYU80155.1"/>
    </source>
</evidence>
<proteinExistence type="predicted"/>
<dbReference type="AlphaFoldDB" id="A0A6N3HTI1"/>
<reference evidence="2" key="1">
    <citation type="submission" date="2019-11" db="EMBL/GenBank/DDBJ databases">
        <authorList>
            <person name="Feng L."/>
        </authorList>
    </citation>
    <scope>NUCLEOTIDE SEQUENCE</scope>
    <source>
        <strain evidence="2">ChathewayiLFYP18</strain>
    </source>
</reference>
<keyword evidence="1" id="KW-0812">Transmembrane</keyword>
<keyword evidence="1" id="KW-0472">Membrane</keyword>
<feature type="transmembrane region" description="Helical" evidence="1">
    <location>
        <begin position="15"/>
        <end position="38"/>
    </location>
</feature>
<dbReference type="RefSeq" id="WP_156833950.1">
    <property type="nucleotide sequence ID" value="NZ_CACRUH010000075.1"/>
</dbReference>
<feature type="transmembrane region" description="Helical" evidence="1">
    <location>
        <begin position="58"/>
        <end position="79"/>
    </location>
</feature>
<protein>
    <submittedName>
        <fullName evidence="2">Uncharacterized protein</fullName>
    </submittedName>
</protein>
<sequence length="237" mass="27332">MKKLAEWRIKTKKDWILAFLFTALMVYVVAVRFFHWKILNFMQKFMPDKMSTMNLPEGYGTVLFCVLGMAVITMAVLALEHQKKKYIAAAGLAGFLIADCALGGFVLHCRLIVQRGYEEPAASAWIALRDENENENVNLASGDETLARLQMLAFSLERQPAERQAELKKLVREGKQARSFVWFSFPEKYFHGYDPIFNIEEGLIYMDRGDQNMVFYKDNGFIECVEELKNTVIEKND</sequence>
<feature type="transmembrane region" description="Helical" evidence="1">
    <location>
        <begin position="86"/>
        <end position="107"/>
    </location>
</feature>
<accession>A0A6N3HTI1</accession>